<dbReference type="InterPro" id="IPR016185">
    <property type="entry name" value="PreATP-grasp_dom_sf"/>
</dbReference>
<dbReference type="InterPro" id="IPR040686">
    <property type="entry name" value="PurK_C"/>
</dbReference>
<dbReference type="UniPathway" id="UPA00074">
    <property type="reaction ID" value="UER00942"/>
</dbReference>
<feature type="binding site" evidence="4">
    <location>
        <begin position="238"/>
        <end position="241"/>
    </location>
    <ligand>
        <name>ATP</name>
        <dbReference type="ChEBI" id="CHEBI:30616"/>
    </ligand>
</feature>
<evidence type="ECO:0000256" key="5">
    <source>
        <dbReference type="SAM" id="MobiDB-lite"/>
    </source>
</evidence>
<comment type="function">
    <text evidence="4">Catalyzes the ATP-dependent conversion of 5-aminoimidazole ribonucleotide (AIR) and HCO(3)(-) to N5-carboxyaminoimidazole ribonucleotide (N5-CAIR).</text>
</comment>
<name>A0A3S4UZ50_9ACTO</name>
<evidence type="ECO:0000259" key="6">
    <source>
        <dbReference type="PROSITE" id="PS50975"/>
    </source>
</evidence>
<dbReference type="Gene3D" id="3.30.470.20">
    <property type="entry name" value="ATP-grasp fold, B domain"/>
    <property type="match status" value="1"/>
</dbReference>
<keyword evidence="4 7" id="KW-0436">Ligase</keyword>
<dbReference type="Proteomes" id="UP000266895">
    <property type="component" value="Chromosome"/>
</dbReference>
<feature type="binding site" evidence="4">
    <location>
        <position position="246"/>
    </location>
    <ligand>
        <name>ATP</name>
        <dbReference type="ChEBI" id="CHEBI:30616"/>
    </ligand>
</feature>
<dbReference type="EMBL" id="LR134350">
    <property type="protein sequence ID" value="VEG29864.1"/>
    <property type="molecule type" value="Genomic_DNA"/>
</dbReference>
<dbReference type="KEGG" id="ahw:NCTC11636_02336"/>
<dbReference type="InterPro" id="IPR011054">
    <property type="entry name" value="Rudment_hybrid_motif"/>
</dbReference>
<dbReference type="RefSeq" id="WP_126383296.1">
    <property type="nucleotide sequence ID" value="NZ_LR134350.1"/>
</dbReference>
<dbReference type="InterPro" id="IPR011761">
    <property type="entry name" value="ATP-grasp"/>
</dbReference>
<feature type="binding site" evidence="4">
    <location>
        <position position="116"/>
    </location>
    <ligand>
        <name>ATP</name>
        <dbReference type="ChEBI" id="CHEBI:30616"/>
    </ligand>
</feature>
<comment type="pathway">
    <text evidence="4">Purine metabolism; IMP biosynthesis via de novo pathway; 5-amino-1-(5-phospho-D-ribosyl)imidazole-4-carboxylate from 5-amino-1-(5-phospho-D-ribosyl)imidazole (N5-CAIR route): step 1/2.</text>
</comment>
<dbReference type="Gene3D" id="3.30.1490.20">
    <property type="entry name" value="ATP-grasp fold, A domain"/>
    <property type="match status" value="1"/>
</dbReference>
<gene>
    <name evidence="4 7" type="primary">purK</name>
    <name evidence="7" type="ORF">NCTC11636_02336</name>
</gene>
<feature type="binding site" evidence="4">
    <location>
        <begin position="327"/>
        <end position="328"/>
    </location>
    <ligand>
        <name>ATP</name>
        <dbReference type="ChEBI" id="CHEBI:30616"/>
    </ligand>
</feature>
<protein>
    <recommendedName>
        <fullName evidence="4">N5-carboxyaminoimidazole ribonucleotide synthase</fullName>
        <shortName evidence="4">N5-CAIR synthase</shortName>
        <ecNumber evidence="4">6.3.4.18</ecNumber>
    </recommendedName>
    <alternativeName>
        <fullName evidence="4">5-(carboxyamino)imidazole ribonucleotide synthetase</fullName>
    </alternativeName>
</protein>
<comment type="catalytic activity">
    <reaction evidence="4">
        <text>5-amino-1-(5-phospho-beta-D-ribosyl)imidazole + hydrogencarbonate + ATP = 5-carboxyamino-1-(5-phospho-D-ribosyl)imidazole + ADP + phosphate + 2 H(+)</text>
        <dbReference type="Rhea" id="RHEA:19317"/>
        <dbReference type="ChEBI" id="CHEBI:15378"/>
        <dbReference type="ChEBI" id="CHEBI:17544"/>
        <dbReference type="ChEBI" id="CHEBI:30616"/>
        <dbReference type="ChEBI" id="CHEBI:43474"/>
        <dbReference type="ChEBI" id="CHEBI:58730"/>
        <dbReference type="ChEBI" id="CHEBI:137981"/>
        <dbReference type="ChEBI" id="CHEBI:456216"/>
        <dbReference type="EC" id="6.3.4.18"/>
    </reaction>
</comment>
<comment type="subunit">
    <text evidence="4">Homodimer.</text>
</comment>
<dbReference type="GO" id="GO:0034028">
    <property type="term" value="F:5-(carboxyamino)imidazole ribonucleotide synthase activity"/>
    <property type="evidence" value="ECO:0007669"/>
    <property type="project" value="UniProtKB-UniRule"/>
</dbReference>
<evidence type="ECO:0000313" key="8">
    <source>
        <dbReference type="Proteomes" id="UP000266895"/>
    </source>
</evidence>
<dbReference type="PANTHER" id="PTHR11609">
    <property type="entry name" value="PURINE BIOSYNTHESIS PROTEIN 6/7, PUR6/7"/>
    <property type="match status" value="1"/>
</dbReference>
<dbReference type="InterPro" id="IPR003135">
    <property type="entry name" value="ATP-grasp_carboxylate-amine"/>
</dbReference>
<proteinExistence type="inferred from homology"/>
<dbReference type="GO" id="GO:0046872">
    <property type="term" value="F:metal ion binding"/>
    <property type="evidence" value="ECO:0007669"/>
    <property type="project" value="InterPro"/>
</dbReference>
<keyword evidence="1 4" id="KW-0547">Nucleotide-binding</keyword>
<keyword evidence="2 4" id="KW-0658">Purine biosynthesis</keyword>
<evidence type="ECO:0000256" key="2">
    <source>
        <dbReference type="ARBA" id="ARBA00022755"/>
    </source>
</evidence>
<dbReference type="SUPFAM" id="SSF52440">
    <property type="entry name" value="PreATP-grasp domain"/>
    <property type="match status" value="1"/>
</dbReference>
<evidence type="ECO:0000256" key="4">
    <source>
        <dbReference type="HAMAP-Rule" id="MF_01928"/>
    </source>
</evidence>
<dbReference type="GO" id="GO:0006189">
    <property type="term" value="P:'de novo' IMP biosynthetic process"/>
    <property type="evidence" value="ECO:0007669"/>
    <property type="project" value="UniProtKB-UniRule"/>
</dbReference>
<keyword evidence="3 4" id="KW-0067">ATP-binding</keyword>
<dbReference type="Pfam" id="PF02222">
    <property type="entry name" value="ATP-grasp"/>
    <property type="match status" value="1"/>
</dbReference>
<dbReference type="PANTHER" id="PTHR11609:SF5">
    <property type="entry name" value="PHOSPHORIBOSYLAMINOIMIDAZOLE CARBOXYLASE"/>
    <property type="match status" value="1"/>
</dbReference>
<dbReference type="HAMAP" id="MF_01928">
    <property type="entry name" value="PurK"/>
    <property type="match status" value="1"/>
</dbReference>
<feature type="compositionally biased region" description="Basic and acidic residues" evidence="5">
    <location>
        <begin position="206"/>
        <end position="218"/>
    </location>
</feature>
<feature type="binding site" evidence="4">
    <location>
        <position position="161"/>
    </location>
    <ligand>
        <name>ATP</name>
        <dbReference type="ChEBI" id="CHEBI:30616"/>
    </ligand>
</feature>
<dbReference type="GO" id="GO:0005524">
    <property type="term" value="F:ATP binding"/>
    <property type="evidence" value="ECO:0007669"/>
    <property type="project" value="UniProtKB-UniRule"/>
</dbReference>
<dbReference type="InterPro" id="IPR013815">
    <property type="entry name" value="ATP_grasp_subdomain_1"/>
</dbReference>
<dbReference type="PROSITE" id="PS50975">
    <property type="entry name" value="ATP_GRASP"/>
    <property type="match status" value="1"/>
</dbReference>
<evidence type="ECO:0000256" key="3">
    <source>
        <dbReference type="ARBA" id="ARBA00022840"/>
    </source>
</evidence>
<comment type="similarity">
    <text evidence="4">Belongs to the PurK/PurT family.</text>
</comment>
<keyword evidence="8" id="KW-1185">Reference proteome</keyword>
<feature type="domain" description="ATP-grasp" evidence="6">
    <location>
        <begin position="120"/>
        <end position="357"/>
    </location>
</feature>
<accession>A0A3S4UZ50</accession>
<dbReference type="InterPro" id="IPR054350">
    <property type="entry name" value="PurT/PurK_preATP-grasp"/>
</dbReference>
<organism evidence="7 8">
    <name type="scientific">Actinomyces howellii</name>
    <dbReference type="NCBI Taxonomy" id="52771"/>
    <lineage>
        <taxon>Bacteria</taxon>
        <taxon>Bacillati</taxon>
        <taxon>Actinomycetota</taxon>
        <taxon>Actinomycetes</taxon>
        <taxon>Actinomycetales</taxon>
        <taxon>Actinomycetaceae</taxon>
        <taxon>Actinomyces</taxon>
    </lineage>
</organism>
<feature type="region of interest" description="Disordered" evidence="5">
    <location>
        <begin position="206"/>
        <end position="225"/>
    </location>
</feature>
<dbReference type="Pfam" id="PF22660">
    <property type="entry name" value="RS_preATP-grasp-like"/>
    <property type="match status" value="1"/>
</dbReference>
<reference evidence="7 8" key="1">
    <citation type="submission" date="2018-12" db="EMBL/GenBank/DDBJ databases">
        <authorList>
            <consortium name="Pathogen Informatics"/>
        </authorList>
    </citation>
    <scope>NUCLEOTIDE SEQUENCE [LARGE SCALE GENOMIC DNA]</scope>
    <source>
        <strain evidence="7 8">NCTC11636</strain>
    </source>
</reference>
<dbReference type="SUPFAM" id="SSF51246">
    <property type="entry name" value="Rudiment single hybrid motif"/>
    <property type="match status" value="1"/>
</dbReference>
<evidence type="ECO:0000256" key="1">
    <source>
        <dbReference type="ARBA" id="ARBA00022741"/>
    </source>
</evidence>
<evidence type="ECO:0000313" key="7">
    <source>
        <dbReference type="EMBL" id="VEG29864.1"/>
    </source>
</evidence>
<dbReference type="Gene3D" id="3.40.50.20">
    <property type="match status" value="1"/>
</dbReference>
<dbReference type="OrthoDB" id="9804625at2"/>
<dbReference type="AlphaFoldDB" id="A0A3S4UZ50"/>
<dbReference type="InterPro" id="IPR005875">
    <property type="entry name" value="PurK"/>
</dbReference>
<comment type="caution">
    <text evidence="4">Lacks conserved residue(s) required for the propagation of feature annotation.</text>
</comment>
<dbReference type="GO" id="GO:0004638">
    <property type="term" value="F:phosphoribosylaminoimidazole carboxylase activity"/>
    <property type="evidence" value="ECO:0007669"/>
    <property type="project" value="InterPro"/>
</dbReference>
<dbReference type="GO" id="GO:0005829">
    <property type="term" value="C:cytosol"/>
    <property type="evidence" value="ECO:0007669"/>
    <property type="project" value="TreeGrafter"/>
</dbReference>
<dbReference type="Pfam" id="PF17769">
    <property type="entry name" value="PurK_C"/>
    <property type="match status" value="1"/>
</dbReference>
<dbReference type="EC" id="6.3.4.18" evidence="4"/>
<dbReference type="SUPFAM" id="SSF56059">
    <property type="entry name" value="Glutathione synthetase ATP-binding domain-like"/>
    <property type="match status" value="1"/>
</dbReference>
<sequence length="455" mass="46813">MSAPIVAVIGGGQLARMMHEEASALGIHLRALVEAPDGSAAQVVVDAPVGAADDEAAVRSLLRGREGLPGGAGAAGQAEALTFEHEHQDDGLLRVLEAEGVAVRPGPGALELARDKLAMRRAMGEAGLPQPAWAEVCGDVETMRGLITAFAAEHGWPVVLKTPRGGYDGHGVLLVGGPDELDAPEAASWLAQTAAARAVGVLDAQDRGAQDRADDEAPARAGAGGSLGGGAVTSLLVEQAVPFTRELAVLLARSPSEQVAVWPVAQTLQVDGMCAEVVAPAPGLDASAVAEAERIGRVVAERFGVTGVLAVEVFAVEDEAGTRLYVNELAMRPHNSGHWTQDGSVTSQFAQHLRAVLDLPLGETTPTAATTVMVNVIGGPQEPGPRALELATAADPGARVHLYGKAWRPGRKLGHVNLTVGPGGAPDLQTALGRARSVAALLRGEQPSQDQDQDR</sequence>